<dbReference type="InterPro" id="IPR008927">
    <property type="entry name" value="6-PGluconate_DH-like_C_sf"/>
</dbReference>
<reference evidence="6 7" key="1">
    <citation type="submission" date="2018-04" db="EMBL/GenBank/DDBJ databases">
        <title>Pararhodobacter oceanense sp. nov., isolated from marine intertidal sediment.</title>
        <authorList>
            <person name="Wang X.-L."/>
            <person name="Du Z.-J."/>
        </authorList>
    </citation>
    <scope>NUCLEOTIDE SEQUENCE [LARGE SCALE GENOMIC DNA]</scope>
    <source>
        <strain evidence="6 7">AM505</strain>
    </source>
</reference>
<evidence type="ECO:0000256" key="3">
    <source>
        <dbReference type="PIRSR" id="PIRSR000103-1"/>
    </source>
</evidence>
<organism evidence="6 7">
    <name type="scientific">Pararhodobacter oceanensis</name>
    <dbReference type="NCBI Taxonomy" id="2172121"/>
    <lineage>
        <taxon>Bacteria</taxon>
        <taxon>Pseudomonadati</taxon>
        <taxon>Pseudomonadota</taxon>
        <taxon>Alphaproteobacteria</taxon>
        <taxon>Rhodobacterales</taxon>
        <taxon>Paracoccaceae</taxon>
        <taxon>Pararhodobacter</taxon>
    </lineage>
</organism>
<dbReference type="GO" id="GO:0051287">
    <property type="term" value="F:NAD binding"/>
    <property type="evidence" value="ECO:0007669"/>
    <property type="project" value="InterPro"/>
</dbReference>
<dbReference type="PANTHER" id="PTHR43060">
    <property type="entry name" value="3-HYDROXYISOBUTYRATE DEHYDROGENASE-LIKE 1, MITOCHONDRIAL-RELATED"/>
    <property type="match status" value="1"/>
</dbReference>
<evidence type="ECO:0000256" key="1">
    <source>
        <dbReference type="ARBA" id="ARBA00023002"/>
    </source>
</evidence>
<dbReference type="InterPro" id="IPR015815">
    <property type="entry name" value="HIBADH-related"/>
</dbReference>
<dbReference type="SUPFAM" id="SSF51735">
    <property type="entry name" value="NAD(P)-binding Rossmann-fold domains"/>
    <property type="match status" value="1"/>
</dbReference>
<dbReference type="AlphaFoldDB" id="A0A2T8HW29"/>
<dbReference type="GO" id="GO:0016491">
    <property type="term" value="F:oxidoreductase activity"/>
    <property type="evidence" value="ECO:0007669"/>
    <property type="project" value="UniProtKB-KW"/>
</dbReference>
<dbReference type="GO" id="GO:0050661">
    <property type="term" value="F:NADP binding"/>
    <property type="evidence" value="ECO:0007669"/>
    <property type="project" value="InterPro"/>
</dbReference>
<feature type="active site" evidence="3">
    <location>
        <position position="175"/>
    </location>
</feature>
<keyword evidence="2" id="KW-0520">NAD</keyword>
<proteinExistence type="predicted"/>
<keyword evidence="7" id="KW-1185">Reference proteome</keyword>
<dbReference type="Gene3D" id="3.40.50.720">
    <property type="entry name" value="NAD(P)-binding Rossmann-like Domain"/>
    <property type="match status" value="1"/>
</dbReference>
<name>A0A2T8HW29_9RHOB</name>
<dbReference type="PANTHER" id="PTHR43060:SF15">
    <property type="entry name" value="3-HYDROXYISOBUTYRATE DEHYDROGENASE-LIKE 1, MITOCHONDRIAL-RELATED"/>
    <property type="match status" value="1"/>
</dbReference>
<evidence type="ECO:0000259" key="5">
    <source>
        <dbReference type="Pfam" id="PF14833"/>
    </source>
</evidence>
<dbReference type="RefSeq" id="WP_116557522.1">
    <property type="nucleotide sequence ID" value="NZ_QDKM01000002.1"/>
</dbReference>
<protein>
    <submittedName>
        <fullName evidence="6">3-hydroxyisobutyrate dehydrogenase</fullName>
    </submittedName>
</protein>
<dbReference type="SUPFAM" id="SSF48179">
    <property type="entry name" value="6-phosphogluconate dehydrogenase C-terminal domain-like"/>
    <property type="match status" value="1"/>
</dbReference>
<dbReference type="Pfam" id="PF03446">
    <property type="entry name" value="NAD_binding_2"/>
    <property type="match status" value="1"/>
</dbReference>
<keyword evidence="1" id="KW-0560">Oxidoreductase</keyword>
<dbReference type="Gene3D" id="1.10.1040.10">
    <property type="entry name" value="N-(1-d-carboxylethyl)-l-norvaline Dehydrogenase, domain 2"/>
    <property type="match status" value="1"/>
</dbReference>
<dbReference type="Proteomes" id="UP000245911">
    <property type="component" value="Unassembled WGS sequence"/>
</dbReference>
<evidence type="ECO:0000259" key="4">
    <source>
        <dbReference type="Pfam" id="PF03446"/>
    </source>
</evidence>
<dbReference type="InterPro" id="IPR006115">
    <property type="entry name" value="6PGDH_NADP-bd"/>
</dbReference>
<evidence type="ECO:0000313" key="7">
    <source>
        <dbReference type="Proteomes" id="UP000245911"/>
    </source>
</evidence>
<dbReference type="InterPro" id="IPR036291">
    <property type="entry name" value="NAD(P)-bd_dom_sf"/>
</dbReference>
<dbReference type="InterPro" id="IPR029154">
    <property type="entry name" value="HIBADH-like_NADP-bd"/>
</dbReference>
<feature type="domain" description="6-phosphogluconate dehydrogenase NADP-binding" evidence="4">
    <location>
        <begin position="4"/>
        <end position="166"/>
    </location>
</feature>
<comment type="caution">
    <text evidence="6">The sequence shown here is derived from an EMBL/GenBank/DDBJ whole genome shotgun (WGS) entry which is preliminary data.</text>
</comment>
<evidence type="ECO:0000313" key="6">
    <source>
        <dbReference type="EMBL" id="PVH29636.1"/>
    </source>
</evidence>
<dbReference type="OrthoDB" id="9812907at2"/>
<dbReference type="Pfam" id="PF14833">
    <property type="entry name" value="NAD_binding_11"/>
    <property type="match status" value="1"/>
</dbReference>
<dbReference type="EMBL" id="QDKM01000002">
    <property type="protein sequence ID" value="PVH29636.1"/>
    <property type="molecule type" value="Genomic_DNA"/>
</dbReference>
<evidence type="ECO:0000256" key="2">
    <source>
        <dbReference type="ARBA" id="ARBA00023027"/>
    </source>
</evidence>
<sequence length="307" mass="31711">MAYTFIGLGNLGGHLAASLLRAGFAVTVHDRDMGQRARLEALGAVWADSAAQAVGGADDGADGGADAVITCLPSPAVSEAVLAQVLPKMRKGADWIEMSTLGRADILRLAEQAQATGVGVLEAPVTGGVHLAAQGKITVLVGGEAEVFARHQPALAAMGDKIFHMGPLGAASLIKVITNMLAFIHLVADGEALMLAKRGGLDLKTAWEAIAASSGSSFVHETEGQLILNGSYDVGFTMDLALKDLGFAMEFGREYGVPMDLAGLTAQSFLRGKAAYGGQAQSPMIVKLLEEALGTDLRAEGFPAKLE</sequence>
<gene>
    <name evidence="6" type="ORF">DDE20_05810</name>
</gene>
<feature type="domain" description="3-hydroxyisobutyrate dehydrogenase-like NAD-binding" evidence="5">
    <location>
        <begin position="169"/>
        <end position="288"/>
    </location>
</feature>
<dbReference type="PIRSF" id="PIRSF000103">
    <property type="entry name" value="HIBADH"/>
    <property type="match status" value="1"/>
</dbReference>
<dbReference type="InterPro" id="IPR013328">
    <property type="entry name" value="6PGD_dom2"/>
</dbReference>
<accession>A0A2T8HW29</accession>